<dbReference type="Proteomes" id="UP001431209">
    <property type="component" value="Unassembled WGS sequence"/>
</dbReference>
<name>A0AAW2Z7Z7_9EUKA</name>
<evidence type="ECO:0000313" key="2">
    <source>
        <dbReference type="EMBL" id="KAL0484821.1"/>
    </source>
</evidence>
<reference evidence="2 3" key="1">
    <citation type="submission" date="2024-03" db="EMBL/GenBank/DDBJ databases">
        <title>The Acrasis kona genome and developmental transcriptomes reveal deep origins of eukaryotic multicellular pathways.</title>
        <authorList>
            <person name="Sheikh S."/>
            <person name="Fu C.-J."/>
            <person name="Brown M.W."/>
            <person name="Baldauf S.L."/>
        </authorList>
    </citation>
    <scope>NUCLEOTIDE SEQUENCE [LARGE SCALE GENOMIC DNA]</scope>
    <source>
        <strain evidence="2 3">ATCC MYA-3509</strain>
    </source>
</reference>
<keyword evidence="3" id="KW-1185">Reference proteome</keyword>
<protein>
    <submittedName>
        <fullName evidence="2">SLX4</fullName>
    </submittedName>
</protein>
<accession>A0AAW2Z7Z7</accession>
<sequence length="274" mass="31078">MSEQHNTGRRASADLYLQTSKEVLFSEPQNSPSDKIVRQDTPFPNHQKEAGPIVNLPSIKKFEQDRESAHRYSASTVTETDSTMEREILSSTSSVSVSDSVFEMQDELQRQREISKQTIEDLYRSNTSLITTNQSTIIQSASSEEKLNCLNGTDLLMSGNDETKWIFDSFGAIQLYTTEADKSMLLSSEVPPFMIGSGITERFRVMVMEIEPESEDSSVCQRWLVQEVGDENKNRIIICAANSEYVLARDADNLILERRLGNASEERYLWSIKH</sequence>
<proteinExistence type="predicted"/>
<evidence type="ECO:0000313" key="3">
    <source>
        <dbReference type="Proteomes" id="UP001431209"/>
    </source>
</evidence>
<dbReference type="EMBL" id="JAOPGA020001073">
    <property type="protein sequence ID" value="KAL0484821.1"/>
    <property type="molecule type" value="Genomic_DNA"/>
</dbReference>
<feature type="region of interest" description="Disordered" evidence="1">
    <location>
        <begin position="64"/>
        <end position="87"/>
    </location>
</feature>
<feature type="region of interest" description="Disordered" evidence="1">
    <location>
        <begin position="25"/>
        <end position="51"/>
    </location>
</feature>
<evidence type="ECO:0000256" key="1">
    <source>
        <dbReference type="SAM" id="MobiDB-lite"/>
    </source>
</evidence>
<dbReference type="AlphaFoldDB" id="A0AAW2Z7Z7"/>
<comment type="caution">
    <text evidence="2">The sequence shown here is derived from an EMBL/GenBank/DDBJ whole genome shotgun (WGS) entry which is preliminary data.</text>
</comment>
<gene>
    <name evidence="2" type="ORF">AKO1_003606</name>
</gene>
<organism evidence="2 3">
    <name type="scientific">Acrasis kona</name>
    <dbReference type="NCBI Taxonomy" id="1008807"/>
    <lineage>
        <taxon>Eukaryota</taxon>
        <taxon>Discoba</taxon>
        <taxon>Heterolobosea</taxon>
        <taxon>Tetramitia</taxon>
        <taxon>Eutetramitia</taxon>
        <taxon>Acrasidae</taxon>
        <taxon>Acrasis</taxon>
    </lineage>
</organism>